<dbReference type="EMBL" id="ABDF02000073">
    <property type="protein sequence ID" value="EHK21288.1"/>
    <property type="molecule type" value="Genomic_DNA"/>
</dbReference>
<sequence>MEDYDDMSEDEPTLQPPTTVVVVDPNEGLILTNIVESTQKESDADNLPDVDVIHVMAIGKEEGRLSLEALFPSSMTSRRREFAFRCNIARFLYGDFTNQAIDDLARQLLQSLIILQKQDKHVGFYLSTDLISYMKLS</sequence>
<accession>G9MWF2</accession>
<keyword evidence="2" id="KW-1185">Reference proteome</keyword>
<dbReference type="RefSeq" id="XP_013955481.1">
    <property type="nucleotide sequence ID" value="XM_014100006.1"/>
</dbReference>
<dbReference type="VEuPathDB" id="FungiDB:TRIVIDRAFT_223209"/>
<gene>
    <name evidence="1" type="ORF">TRIVIDRAFT_223209</name>
</gene>
<dbReference type="InParanoid" id="G9MWF2"/>
<proteinExistence type="predicted"/>
<evidence type="ECO:0000313" key="2">
    <source>
        <dbReference type="Proteomes" id="UP000007115"/>
    </source>
</evidence>
<dbReference type="AlphaFoldDB" id="G9MWF2"/>
<dbReference type="GeneID" id="25791747"/>
<reference evidence="1 2" key="1">
    <citation type="journal article" date="2011" name="Genome Biol.">
        <title>Comparative genome sequence analysis underscores mycoparasitism as the ancestral life style of Trichoderma.</title>
        <authorList>
            <person name="Kubicek C.P."/>
            <person name="Herrera-Estrella A."/>
            <person name="Seidl-Seiboth V."/>
            <person name="Martinez D.A."/>
            <person name="Druzhinina I.S."/>
            <person name="Thon M."/>
            <person name="Zeilinger S."/>
            <person name="Casas-Flores S."/>
            <person name="Horwitz B.A."/>
            <person name="Mukherjee P.K."/>
            <person name="Mukherjee M."/>
            <person name="Kredics L."/>
            <person name="Alcaraz L.D."/>
            <person name="Aerts A."/>
            <person name="Antal Z."/>
            <person name="Atanasova L."/>
            <person name="Cervantes-Badillo M.G."/>
            <person name="Challacombe J."/>
            <person name="Chertkov O."/>
            <person name="McCluskey K."/>
            <person name="Coulpier F."/>
            <person name="Deshpande N."/>
            <person name="von Doehren H."/>
            <person name="Ebbole D.J."/>
            <person name="Esquivel-Naranjo E.U."/>
            <person name="Fekete E."/>
            <person name="Flipphi M."/>
            <person name="Glaser F."/>
            <person name="Gomez-Rodriguez E.Y."/>
            <person name="Gruber S."/>
            <person name="Han C."/>
            <person name="Henrissat B."/>
            <person name="Hermosa R."/>
            <person name="Hernandez-Onate M."/>
            <person name="Karaffa L."/>
            <person name="Kosti I."/>
            <person name="Le Crom S."/>
            <person name="Lindquist E."/>
            <person name="Lucas S."/>
            <person name="Luebeck M."/>
            <person name="Luebeck P.S."/>
            <person name="Margeot A."/>
            <person name="Metz B."/>
            <person name="Misra M."/>
            <person name="Nevalainen H."/>
            <person name="Omann M."/>
            <person name="Packer N."/>
            <person name="Perrone G."/>
            <person name="Uresti-Rivera E.E."/>
            <person name="Salamov A."/>
            <person name="Schmoll M."/>
            <person name="Seiboth B."/>
            <person name="Shapiro H."/>
            <person name="Sukno S."/>
            <person name="Tamayo-Ramos J.A."/>
            <person name="Tisch D."/>
            <person name="Wiest A."/>
            <person name="Wilkinson H.H."/>
            <person name="Zhang M."/>
            <person name="Coutinho P.M."/>
            <person name="Kenerley C.M."/>
            <person name="Monte E."/>
            <person name="Baker S.E."/>
            <person name="Grigoriev I.V."/>
        </authorList>
    </citation>
    <scope>NUCLEOTIDE SEQUENCE [LARGE SCALE GENOMIC DNA]</scope>
    <source>
        <strain evidence="2">Gv29-8 / FGSC 10586</strain>
    </source>
</reference>
<name>G9MWF2_HYPVG</name>
<evidence type="ECO:0000313" key="1">
    <source>
        <dbReference type="EMBL" id="EHK21288.1"/>
    </source>
</evidence>
<organism evidence="1 2">
    <name type="scientific">Hypocrea virens (strain Gv29-8 / FGSC 10586)</name>
    <name type="common">Gliocladium virens</name>
    <name type="synonym">Trichoderma virens</name>
    <dbReference type="NCBI Taxonomy" id="413071"/>
    <lineage>
        <taxon>Eukaryota</taxon>
        <taxon>Fungi</taxon>
        <taxon>Dikarya</taxon>
        <taxon>Ascomycota</taxon>
        <taxon>Pezizomycotina</taxon>
        <taxon>Sordariomycetes</taxon>
        <taxon>Hypocreomycetidae</taxon>
        <taxon>Hypocreales</taxon>
        <taxon>Hypocreaceae</taxon>
        <taxon>Trichoderma</taxon>
    </lineage>
</organism>
<dbReference type="OrthoDB" id="341259at2759"/>
<dbReference type="HOGENOM" id="CLU_1865393_0_0_1"/>
<protein>
    <submittedName>
        <fullName evidence="1">Uncharacterized protein</fullName>
    </submittedName>
</protein>
<dbReference type="Proteomes" id="UP000007115">
    <property type="component" value="Unassembled WGS sequence"/>
</dbReference>
<comment type="caution">
    <text evidence="1">The sequence shown here is derived from an EMBL/GenBank/DDBJ whole genome shotgun (WGS) entry which is preliminary data.</text>
</comment>